<sequence length="86" mass="9401">MARGPEYEISTATNPATIADSEKSWRSDGSSPTGFEDDVGCVMGDDPVTEKSFQRRALAEGHHGRKGEPAYFNQRNLDNPWSGSEP</sequence>
<organism evidence="2 3">
    <name type="scientific">Halomonas cupida</name>
    <dbReference type="NCBI Taxonomy" id="44933"/>
    <lineage>
        <taxon>Bacteria</taxon>
        <taxon>Pseudomonadati</taxon>
        <taxon>Pseudomonadota</taxon>
        <taxon>Gammaproteobacteria</taxon>
        <taxon>Oceanospirillales</taxon>
        <taxon>Halomonadaceae</taxon>
        <taxon>Halomonas</taxon>
    </lineage>
</organism>
<reference evidence="2 3" key="1">
    <citation type="submission" date="2019-07" db="EMBL/GenBank/DDBJ databases">
        <title>Whole genome shotgun sequence of Halomonas cupida NBRC 102219.</title>
        <authorList>
            <person name="Hosoyama A."/>
            <person name="Uohara A."/>
            <person name="Ohji S."/>
            <person name="Ichikawa N."/>
        </authorList>
    </citation>
    <scope>NUCLEOTIDE SEQUENCE [LARGE SCALE GENOMIC DNA]</scope>
    <source>
        <strain evidence="2 3">NBRC 102219</strain>
    </source>
</reference>
<protein>
    <submittedName>
        <fullName evidence="2">Uncharacterized protein</fullName>
    </submittedName>
</protein>
<evidence type="ECO:0000256" key="1">
    <source>
        <dbReference type="SAM" id="MobiDB-lite"/>
    </source>
</evidence>
<comment type="caution">
    <text evidence="2">The sequence shown here is derived from an EMBL/GenBank/DDBJ whole genome shotgun (WGS) entry which is preliminary data.</text>
</comment>
<accession>A0ABQ0WBA3</accession>
<proteinExistence type="predicted"/>
<evidence type="ECO:0000313" key="3">
    <source>
        <dbReference type="Proteomes" id="UP000321726"/>
    </source>
</evidence>
<name>A0ABQ0WBA3_9GAMM</name>
<keyword evidence="3" id="KW-1185">Reference proteome</keyword>
<gene>
    <name evidence="2" type="ORF">HCU01_08050</name>
</gene>
<evidence type="ECO:0000313" key="2">
    <source>
        <dbReference type="EMBL" id="GEN22856.1"/>
    </source>
</evidence>
<feature type="region of interest" description="Disordered" evidence="1">
    <location>
        <begin position="1"/>
        <end position="86"/>
    </location>
</feature>
<feature type="compositionally biased region" description="Polar residues" evidence="1">
    <location>
        <begin position="73"/>
        <end position="86"/>
    </location>
</feature>
<feature type="compositionally biased region" description="Basic and acidic residues" evidence="1">
    <location>
        <begin position="48"/>
        <end position="68"/>
    </location>
</feature>
<dbReference type="EMBL" id="BJXU01000029">
    <property type="protein sequence ID" value="GEN22856.1"/>
    <property type="molecule type" value="Genomic_DNA"/>
</dbReference>
<dbReference type="Proteomes" id="UP000321726">
    <property type="component" value="Unassembled WGS sequence"/>
</dbReference>